<protein>
    <submittedName>
        <fullName evidence="9">UbiA family prenyltransferase</fullName>
    </submittedName>
</protein>
<dbReference type="PANTHER" id="PTHR13929">
    <property type="entry name" value="1,4-DIHYDROXY-2-NAPHTHOATE OCTAPRENYLTRANSFERASE"/>
    <property type="match status" value="1"/>
</dbReference>
<dbReference type="GO" id="GO:0004659">
    <property type="term" value="F:prenyltransferase activity"/>
    <property type="evidence" value="ECO:0007669"/>
    <property type="project" value="InterPro"/>
</dbReference>
<evidence type="ECO:0000256" key="8">
    <source>
        <dbReference type="SAM" id="Phobius"/>
    </source>
</evidence>
<proteinExistence type="predicted"/>
<reference evidence="9 10" key="1">
    <citation type="submission" date="2020-06" db="EMBL/GenBank/DDBJ databases">
        <title>Reclassification of Facklamia ignava, Facklamia soureckii and Facklami tabacinasalis as Falseniella iganva gen. nov., comb. nov., Hutsoniella ignava gen. nov., comb. nov., and Ruoffia tabacinasalis gen. nov., comb. nov and description of Ruoffia haltotolerans sp. nov., isolated from hypersaline Inland Sea of Qatar.</title>
        <authorList>
            <person name="Fotedar R."/>
            <person name="Sankaranarayanan K."/>
            <person name="Lawson P."/>
            <person name="Caldwell M."/>
            <person name="Zeyara A."/>
            <person name="Al Malki A."/>
            <person name="Ali M."/>
        </authorList>
    </citation>
    <scope>NUCLEOTIDE SEQUENCE [LARGE SCALE GENOMIC DNA]</scope>
    <source>
        <strain evidence="9 10">INB8</strain>
    </source>
</reference>
<keyword evidence="7 8" id="KW-0472">Membrane</keyword>
<feature type="transmembrane region" description="Helical" evidence="8">
    <location>
        <begin position="248"/>
        <end position="273"/>
    </location>
</feature>
<dbReference type="AlphaFoldDB" id="A0A839A6I5"/>
<evidence type="ECO:0000313" key="9">
    <source>
        <dbReference type="EMBL" id="MBA5729430.1"/>
    </source>
</evidence>
<comment type="pathway">
    <text evidence="2">Quinol/quinone metabolism; menaquinone biosynthesis.</text>
</comment>
<feature type="transmembrane region" description="Helical" evidence="8">
    <location>
        <begin position="119"/>
        <end position="136"/>
    </location>
</feature>
<dbReference type="GO" id="GO:0042371">
    <property type="term" value="P:vitamin K biosynthetic process"/>
    <property type="evidence" value="ECO:0007669"/>
    <property type="project" value="TreeGrafter"/>
</dbReference>
<evidence type="ECO:0000256" key="6">
    <source>
        <dbReference type="ARBA" id="ARBA00022989"/>
    </source>
</evidence>
<feature type="transmembrane region" description="Helical" evidence="8">
    <location>
        <begin position="294"/>
        <end position="314"/>
    </location>
</feature>
<feature type="transmembrane region" description="Helical" evidence="8">
    <location>
        <begin position="20"/>
        <end position="37"/>
    </location>
</feature>
<dbReference type="InterPro" id="IPR000537">
    <property type="entry name" value="UbiA_prenyltransferase"/>
</dbReference>
<evidence type="ECO:0000256" key="7">
    <source>
        <dbReference type="ARBA" id="ARBA00023136"/>
    </source>
</evidence>
<dbReference type="EMBL" id="JACAOA010000014">
    <property type="protein sequence ID" value="MBA5729430.1"/>
    <property type="molecule type" value="Genomic_DNA"/>
</dbReference>
<dbReference type="InterPro" id="IPR026046">
    <property type="entry name" value="UBIAD1"/>
</dbReference>
<evidence type="ECO:0000256" key="3">
    <source>
        <dbReference type="ARBA" id="ARBA00022428"/>
    </source>
</evidence>
<dbReference type="PANTHER" id="PTHR13929:SF0">
    <property type="entry name" value="UBIA PRENYLTRANSFERASE DOMAIN-CONTAINING PROTEIN 1"/>
    <property type="match status" value="1"/>
</dbReference>
<keyword evidence="3" id="KW-0474">Menaquinone biosynthesis</keyword>
<feature type="transmembrane region" description="Helical" evidence="8">
    <location>
        <begin position="148"/>
        <end position="168"/>
    </location>
</feature>
<evidence type="ECO:0000256" key="4">
    <source>
        <dbReference type="ARBA" id="ARBA00022679"/>
    </source>
</evidence>
<gene>
    <name evidence="9" type="ORF">HW423_06495</name>
</gene>
<dbReference type="Gene3D" id="1.10.357.140">
    <property type="entry name" value="UbiA prenyltransferase"/>
    <property type="match status" value="1"/>
</dbReference>
<dbReference type="GO" id="GO:0016020">
    <property type="term" value="C:membrane"/>
    <property type="evidence" value="ECO:0007669"/>
    <property type="project" value="UniProtKB-SubCell"/>
</dbReference>
<dbReference type="CDD" id="cd13962">
    <property type="entry name" value="PT_UbiA_UBIAD1"/>
    <property type="match status" value="1"/>
</dbReference>
<name>A0A839A6I5_9LACT</name>
<dbReference type="Proteomes" id="UP000571018">
    <property type="component" value="Unassembled WGS sequence"/>
</dbReference>
<keyword evidence="5 8" id="KW-0812">Transmembrane</keyword>
<keyword evidence="10" id="KW-1185">Reference proteome</keyword>
<keyword evidence="4 9" id="KW-0808">Transferase</keyword>
<dbReference type="Pfam" id="PF01040">
    <property type="entry name" value="UbiA"/>
    <property type="match status" value="1"/>
</dbReference>
<dbReference type="UniPathway" id="UPA00079"/>
<evidence type="ECO:0000256" key="2">
    <source>
        <dbReference type="ARBA" id="ARBA00004863"/>
    </source>
</evidence>
<comment type="subcellular location">
    <subcellularLocation>
        <location evidence="1">Membrane</location>
        <topology evidence="1">Multi-pass membrane protein</topology>
    </subcellularLocation>
</comment>
<feature type="transmembrane region" description="Helical" evidence="8">
    <location>
        <begin position="43"/>
        <end position="62"/>
    </location>
</feature>
<dbReference type="PIRSF" id="PIRSF005355">
    <property type="entry name" value="UBIAD1"/>
    <property type="match status" value="1"/>
</dbReference>
<keyword evidence="6 8" id="KW-1133">Transmembrane helix</keyword>
<feature type="transmembrane region" description="Helical" evidence="8">
    <location>
        <begin position="93"/>
        <end position="113"/>
    </location>
</feature>
<dbReference type="InterPro" id="IPR044878">
    <property type="entry name" value="UbiA_sf"/>
</dbReference>
<evidence type="ECO:0000313" key="10">
    <source>
        <dbReference type="Proteomes" id="UP000571018"/>
    </source>
</evidence>
<organism evidence="9 10">
    <name type="scientific">Ruoffia halotolerans</name>
    <dbReference type="NCBI Taxonomy" id="2748684"/>
    <lineage>
        <taxon>Bacteria</taxon>
        <taxon>Bacillati</taxon>
        <taxon>Bacillota</taxon>
        <taxon>Bacilli</taxon>
        <taxon>Lactobacillales</taxon>
        <taxon>Aerococcaceae</taxon>
        <taxon>Ruoffia</taxon>
    </lineage>
</organism>
<accession>A0A839A6I5</accession>
<dbReference type="GO" id="GO:0009234">
    <property type="term" value="P:menaquinone biosynthetic process"/>
    <property type="evidence" value="ECO:0007669"/>
    <property type="project" value="UniProtKB-UniPathway"/>
</dbReference>
<evidence type="ECO:0000256" key="1">
    <source>
        <dbReference type="ARBA" id="ARBA00004141"/>
    </source>
</evidence>
<sequence length="315" mass="37110">MMNKINLKIFLEFVEIRTKIASFFPMMVGFLWTGYYFKEFNWLNSIIFFLAATCFDMTVTAINNTLDYHKALDNNYKEEQNVIGKYKLNYRTMVIIVFILLAISLILSLYLVWLTDPMLLLIGALLYFIGIIYTFGPLPISRTPYGEIFSSLTMGFGITFLAVFMTRYKVLLSSEWTWTNLVLNIGWFDILKIFWFSLPQIFLTANIMLANNTRDLDTDIQNERRTLVYYIGRPNSIRLYQLLSFLPWIVWLTYIITGIFPWWTIVTLAVGYVHYQSVMRYTERIPQPIAFKEAIQSFILFLSMYVIVLFVLLLV</sequence>
<evidence type="ECO:0000256" key="5">
    <source>
        <dbReference type="ARBA" id="ARBA00022692"/>
    </source>
</evidence>
<comment type="caution">
    <text evidence="9">The sequence shown here is derived from an EMBL/GenBank/DDBJ whole genome shotgun (WGS) entry which is preliminary data.</text>
</comment>